<dbReference type="Pfam" id="PF18962">
    <property type="entry name" value="Por_Secre_tail"/>
    <property type="match status" value="1"/>
</dbReference>
<accession>A0A521CXF6</accession>
<keyword evidence="1" id="KW-0732">Signal</keyword>
<feature type="chain" id="PRO_5022022664" evidence="1">
    <location>
        <begin position="21"/>
        <end position="1309"/>
    </location>
</feature>
<dbReference type="InterPro" id="IPR007742">
    <property type="entry name" value="NosD_dom"/>
</dbReference>
<dbReference type="Gene3D" id="2.60.40.10">
    <property type="entry name" value="Immunoglobulins"/>
    <property type="match status" value="1"/>
</dbReference>
<dbReference type="RefSeq" id="WP_142454236.1">
    <property type="nucleotide sequence ID" value="NZ_FXTP01000006.1"/>
</dbReference>
<organism evidence="4 5">
    <name type="scientific">Gracilimonas mengyeensis</name>
    <dbReference type="NCBI Taxonomy" id="1302730"/>
    <lineage>
        <taxon>Bacteria</taxon>
        <taxon>Pseudomonadati</taxon>
        <taxon>Balneolota</taxon>
        <taxon>Balneolia</taxon>
        <taxon>Balneolales</taxon>
        <taxon>Balneolaceae</taxon>
        <taxon>Gracilimonas</taxon>
    </lineage>
</organism>
<dbReference type="Gene3D" id="2.160.20.10">
    <property type="entry name" value="Single-stranded right-handed beta-helix, Pectin lyase-like"/>
    <property type="match status" value="1"/>
</dbReference>
<feature type="domain" description="Periplasmic copper-binding protein NosD beta helix" evidence="2">
    <location>
        <begin position="134"/>
        <end position="285"/>
    </location>
</feature>
<gene>
    <name evidence="4" type="ORF">SAMN06265219_106215</name>
</gene>
<feature type="domain" description="Secretion system C-terminal sorting" evidence="3">
    <location>
        <begin position="1231"/>
        <end position="1306"/>
    </location>
</feature>
<dbReference type="Gene3D" id="2.60.40.4070">
    <property type="match status" value="1"/>
</dbReference>
<protein>
    <submittedName>
        <fullName evidence="4">Por secretion system C-terminal sorting domain-containing protein</fullName>
    </submittedName>
</protein>
<evidence type="ECO:0000259" key="2">
    <source>
        <dbReference type="Pfam" id="PF05048"/>
    </source>
</evidence>
<dbReference type="InterPro" id="IPR013783">
    <property type="entry name" value="Ig-like_fold"/>
</dbReference>
<dbReference type="Pfam" id="PF05048">
    <property type="entry name" value="NosD"/>
    <property type="match status" value="1"/>
</dbReference>
<proteinExistence type="predicted"/>
<dbReference type="InterPro" id="IPR012334">
    <property type="entry name" value="Pectin_lyas_fold"/>
</dbReference>
<sequence length="1309" mass="139107">MSTLLFSLIFALQLVTPAGAPPGENQQARDAKAATTYIVDTVDNGTCNNPETEINECEDGSCMGYDSEGNPVGCSLDAALSEAGGLGGGTVGFDISGTFNTNMTPLAPNVSMDGTGKDVTITTDTPFFTPPQILIAAGNNLLKGVNIACQSGQSGIAVNANSDVQIGDSGSGGVRIDGCDIGLSITSVDGTTTITNTTIVNNRLGVNVAGSSRNIITNNFIGVNNDGKTANGNTEGLKVLPMASNTSLEGNVISGNSEYGIRLVGEIETERLQNVKIHGNFIGVGNDSTTAIPNGQSGIEIFGPARNIVIGEDTLGNGRGNVIAHNEHQGIRLMAYEDTGNGLSGAPDQVTILKNIIKNNGAKGIYASESTVLPEKPVLQELKMDTTGIAPDTIHGTAFPGSRVDIYITDSPPDEQGAGEGEEWISTVIADSTGAFKSAVKELPPAASCSEASAYTATVIDSMGSTSVFAENYRPLGAVVQPQYRKIFLQDVPLENRFTVKTDWGNTPVEDRLVTIRINEVNPWKVLRDAPDEFAFNVDMGSTSNGLNAMPDNEIEVRISGCLGSEQEILHTVSVVKAPDWLETDKVEVLPKNGHVIYQREWKIPDEPIEASVTIPSEVPYWSGLWGLDKTQFEARFNASSLGGTTEGLIEGNTAFGLGPYLQIAITAEGLTELELTPQQLGPFTGDLTLGASGSASFRKSICIPTPFGSDIACVKGGLTGSLDLTYDAPFEYEDEVIWEDGEGTGHPALSGNVEASVSWPVSISFGVTVDGTAVINFGPPDNLNLNGEGKVVMTPHIAAFDENYSTEIELYDFAFGGAAKRPVIFNTKKRTWAAKNQDGVRAAIPPSSAVSSNGTIALAAVASGDNDTRDILLRLKKENQSEISMNLTTQEGRNLYPTAAFTGDNELLVVWMHSDDSPPASLEEVENYAGSFDLSYALVDVASESILESGRLTEDSHADMDPKLVQGTGGSVLLAWASLSGTFGGSDENPMSFKSILWNNGQWQAETVAAENLGNISSWDVAHLDVQNSLLTFTTDESEQDDASSLVTINRTDGNWESPSTLNNGSVHAAVHAAYESSGEAKLLWARDSMMVASTASSPANADTVFSIIPDDYNLLAAGEFSATNGRFFFGWPGSNGPEFVTDSADTWTRPQLLDGFEKGAKAITATPIPSSSDSARVYLASLNYSDGAPVTDITSRQLTIGERLATSTRHREDKTGNAIPEGYTLHQNYPNPFNPSTQIPFALPKSSHVKLAVYDILGREVETLVDRRMEAGRHTARFNAHGLSSGVYLYRITTGEFTKTKQLILLK</sequence>
<name>A0A521CXF6_9BACT</name>
<keyword evidence="5" id="KW-1185">Reference proteome</keyword>
<evidence type="ECO:0000313" key="4">
    <source>
        <dbReference type="EMBL" id="SMO64108.1"/>
    </source>
</evidence>
<evidence type="ECO:0000256" key="1">
    <source>
        <dbReference type="SAM" id="SignalP"/>
    </source>
</evidence>
<dbReference type="InterPro" id="IPR006626">
    <property type="entry name" value="PbH1"/>
</dbReference>
<dbReference type="SMART" id="SM00710">
    <property type="entry name" value="PbH1"/>
    <property type="match status" value="6"/>
</dbReference>
<reference evidence="4 5" key="1">
    <citation type="submission" date="2017-05" db="EMBL/GenBank/DDBJ databases">
        <authorList>
            <person name="Varghese N."/>
            <person name="Submissions S."/>
        </authorList>
    </citation>
    <scope>NUCLEOTIDE SEQUENCE [LARGE SCALE GENOMIC DNA]</scope>
    <source>
        <strain evidence="4 5">DSM 21985</strain>
    </source>
</reference>
<dbReference type="Proteomes" id="UP000317557">
    <property type="component" value="Unassembled WGS sequence"/>
</dbReference>
<dbReference type="EMBL" id="FXTP01000006">
    <property type="protein sequence ID" value="SMO64108.1"/>
    <property type="molecule type" value="Genomic_DNA"/>
</dbReference>
<dbReference type="InterPro" id="IPR011050">
    <property type="entry name" value="Pectin_lyase_fold/virulence"/>
</dbReference>
<dbReference type="NCBIfam" id="TIGR04183">
    <property type="entry name" value="Por_Secre_tail"/>
    <property type="match status" value="1"/>
</dbReference>
<dbReference type="SUPFAM" id="SSF51126">
    <property type="entry name" value="Pectin lyase-like"/>
    <property type="match status" value="1"/>
</dbReference>
<evidence type="ECO:0000313" key="5">
    <source>
        <dbReference type="Proteomes" id="UP000317557"/>
    </source>
</evidence>
<evidence type="ECO:0000259" key="3">
    <source>
        <dbReference type="Pfam" id="PF18962"/>
    </source>
</evidence>
<dbReference type="InterPro" id="IPR026444">
    <property type="entry name" value="Secre_tail"/>
</dbReference>
<dbReference type="OrthoDB" id="952861at2"/>
<feature type="signal peptide" evidence="1">
    <location>
        <begin position="1"/>
        <end position="20"/>
    </location>
</feature>